<dbReference type="CDD" id="cd03676">
    <property type="entry name" value="NUDIX_Tnr3_like"/>
    <property type="match status" value="1"/>
</dbReference>
<dbReference type="PROSITE" id="PS51462">
    <property type="entry name" value="NUDIX"/>
    <property type="match status" value="1"/>
</dbReference>
<dbReference type="Proteomes" id="UP000193689">
    <property type="component" value="Unassembled WGS sequence"/>
</dbReference>
<organism evidence="2 3">
    <name type="scientific">Pseudomassariella vexata</name>
    <dbReference type="NCBI Taxonomy" id="1141098"/>
    <lineage>
        <taxon>Eukaryota</taxon>
        <taxon>Fungi</taxon>
        <taxon>Dikarya</taxon>
        <taxon>Ascomycota</taxon>
        <taxon>Pezizomycotina</taxon>
        <taxon>Sordariomycetes</taxon>
        <taxon>Xylariomycetidae</taxon>
        <taxon>Amphisphaeriales</taxon>
        <taxon>Pseudomassariaceae</taxon>
        <taxon>Pseudomassariella</taxon>
    </lineage>
</organism>
<dbReference type="Gene3D" id="3.90.79.10">
    <property type="entry name" value="Nucleoside Triphosphate Pyrophosphohydrolase"/>
    <property type="match status" value="1"/>
</dbReference>
<gene>
    <name evidence="2" type="ORF">BCR38DRAFT_460201</name>
</gene>
<proteinExistence type="predicted"/>
<dbReference type="SUPFAM" id="SSF55811">
    <property type="entry name" value="Nudix"/>
    <property type="match status" value="1"/>
</dbReference>
<dbReference type="RefSeq" id="XP_040712046.1">
    <property type="nucleotide sequence ID" value="XM_040862385.1"/>
</dbReference>
<keyword evidence="3" id="KW-1185">Reference proteome</keyword>
<comment type="caution">
    <text evidence="2">The sequence shown here is derived from an EMBL/GenBank/DDBJ whole genome shotgun (WGS) entry which is preliminary data.</text>
</comment>
<name>A0A1Y2DJQ3_9PEZI</name>
<dbReference type="InParanoid" id="A0A1Y2DJQ3"/>
<dbReference type="FunFam" id="3.90.79.10:FF:000019">
    <property type="entry name" value="Thiamin pyrophosphokinase, putative"/>
    <property type="match status" value="1"/>
</dbReference>
<dbReference type="GeneID" id="63778597"/>
<accession>A0A1Y2DJQ3</accession>
<dbReference type="Pfam" id="PF15916">
    <property type="entry name" value="DUF4743"/>
    <property type="match status" value="1"/>
</dbReference>
<dbReference type="InterPro" id="IPR031804">
    <property type="entry name" value="DUF4743"/>
</dbReference>
<dbReference type="InterPro" id="IPR015797">
    <property type="entry name" value="NUDIX_hydrolase-like_dom_sf"/>
</dbReference>
<evidence type="ECO:0000259" key="1">
    <source>
        <dbReference type="PROSITE" id="PS51462"/>
    </source>
</evidence>
<feature type="domain" description="Nudix hydrolase" evidence="1">
    <location>
        <begin position="147"/>
        <end position="295"/>
    </location>
</feature>
<dbReference type="InterPro" id="IPR000086">
    <property type="entry name" value="NUDIX_hydrolase_dom"/>
</dbReference>
<dbReference type="STRING" id="1141098.A0A1Y2DJQ3"/>
<dbReference type="PANTHER" id="PTHR13622">
    <property type="entry name" value="THIAMIN PYROPHOSPHOKINASE"/>
    <property type="match status" value="1"/>
</dbReference>
<dbReference type="PANTHER" id="PTHR13622:SF8">
    <property type="entry name" value="THIAMIN PYROPHOSPHOKINASE 1"/>
    <property type="match status" value="1"/>
</dbReference>
<protein>
    <submittedName>
        <fullName evidence="2">NUDIX hydrolase domain-like protein</fullName>
    </submittedName>
</protein>
<dbReference type="EMBL" id="MCFJ01000013">
    <property type="protein sequence ID" value="ORY59472.1"/>
    <property type="molecule type" value="Genomic_DNA"/>
</dbReference>
<sequence length="334" mass="38049">MPQLSNLDLMKLADSFPYPDTEPEGYAKFFDKSSATKIYSLLHPTPDGPKTIGYILKSMVENLQSIPESICGPITVDEDALTIQAFELPTEAERTAAVQAVMKYWRDNKTWEITDGWRNELWPVYGSNDEVLYEVERSCTGLLGAMRYGVHMTAYVKDEASSHGMKIWVPRRSATKSTYPSMLDNSVAGGLTTREDPFEAMIREGDEEASLPEALMRERCKQTGTVTYINITDKHQGQKGLIYPEAQWVYDIELPADVKLEPKDGEAEEFYLWTVDEVQEAMARGEFKTNCALILLEFFVRHGILTPQNEPDYDEIVRRMHRKLLFPGPHQKFA</sequence>
<evidence type="ECO:0000313" key="2">
    <source>
        <dbReference type="EMBL" id="ORY59472.1"/>
    </source>
</evidence>
<keyword evidence="2" id="KW-0378">Hydrolase</keyword>
<dbReference type="OrthoDB" id="10261522at2759"/>
<dbReference type="GO" id="GO:0044715">
    <property type="term" value="F:8-oxo-dGDP phosphatase activity"/>
    <property type="evidence" value="ECO:0007669"/>
    <property type="project" value="UniProtKB-ARBA"/>
</dbReference>
<dbReference type="AlphaFoldDB" id="A0A1Y2DJQ3"/>
<reference evidence="2 3" key="1">
    <citation type="submission" date="2016-07" db="EMBL/GenBank/DDBJ databases">
        <title>Pervasive Adenine N6-methylation of Active Genes in Fungi.</title>
        <authorList>
            <consortium name="DOE Joint Genome Institute"/>
            <person name="Mondo S.J."/>
            <person name="Dannebaum R.O."/>
            <person name="Kuo R.C."/>
            <person name="Labutti K."/>
            <person name="Haridas S."/>
            <person name="Kuo A."/>
            <person name="Salamov A."/>
            <person name="Ahrendt S.R."/>
            <person name="Lipzen A."/>
            <person name="Sullivan W."/>
            <person name="Andreopoulos W.B."/>
            <person name="Clum A."/>
            <person name="Lindquist E."/>
            <person name="Daum C."/>
            <person name="Ramamoorthy G.K."/>
            <person name="Gryganskyi A."/>
            <person name="Culley D."/>
            <person name="Magnuson J.K."/>
            <person name="James T.Y."/>
            <person name="O'Malley M.A."/>
            <person name="Stajich J.E."/>
            <person name="Spatafora J.W."/>
            <person name="Visel A."/>
            <person name="Grigoriev I.V."/>
        </authorList>
    </citation>
    <scope>NUCLEOTIDE SEQUENCE [LARGE SCALE GENOMIC DNA]</scope>
    <source>
        <strain evidence="2 3">CBS 129021</strain>
    </source>
</reference>
<evidence type="ECO:0000313" key="3">
    <source>
        <dbReference type="Proteomes" id="UP000193689"/>
    </source>
</evidence>
<dbReference type="FunCoup" id="A0A1Y2DJQ3">
    <property type="interactions" value="60"/>
</dbReference>